<feature type="repeat" description="ANK" evidence="3">
    <location>
        <begin position="59"/>
        <end position="91"/>
    </location>
</feature>
<dbReference type="PANTHER" id="PTHR24173:SF74">
    <property type="entry name" value="ANKYRIN REPEAT DOMAIN-CONTAINING PROTEIN 16"/>
    <property type="match status" value="1"/>
</dbReference>
<dbReference type="InterPro" id="IPR002110">
    <property type="entry name" value="Ankyrin_rpt"/>
</dbReference>
<keyword evidence="4" id="KW-0472">Membrane</keyword>
<comment type="caution">
    <text evidence="5">The sequence shown here is derived from an EMBL/GenBank/DDBJ whole genome shotgun (WGS) entry which is preliminary data.</text>
</comment>
<keyword evidence="4" id="KW-1133">Transmembrane helix</keyword>
<dbReference type="EMBL" id="AESD01000889">
    <property type="protein sequence ID" value="EHJ09602.1"/>
    <property type="molecule type" value="Genomic_DNA"/>
</dbReference>
<dbReference type="PROSITE" id="PS50297">
    <property type="entry name" value="ANK_REP_REGION"/>
    <property type="match status" value="6"/>
</dbReference>
<feature type="repeat" description="ANK" evidence="3">
    <location>
        <begin position="219"/>
        <end position="248"/>
    </location>
</feature>
<evidence type="ECO:0000256" key="1">
    <source>
        <dbReference type="ARBA" id="ARBA00022737"/>
    </source>
</evidence>
<dbReference type="Gene3D" id="1.25.40.20">
    <property type="entry name" value="Ankyrin repeat-containing domain"/>
    <property type="match status" value="3"/>
</dbReference>
<dbReference type="AlphaFoldDB" id="G5JDY9"/>
<feature type="repeat" description="ANK" evidence="3">
    <location>
        <begin position="151"/>
        <end position="183"/>
    </location>
</feature>
<evidence type="ECO:0000256" key="3">
    <source>
        <dbReference type="PROSITE-ProRule" id="PRU00023"/>
    </source>
</evidence>
<reference evidence="5 6" key="1">
    <citation type="journal article" date="2011" name="Front. Microbiol.">
        <title>Two Strains of Crocosphaera watsonii with Highly Conserved Genomes are Distinguished by Strain-Specific Features.</title>
        <authorList>
            <person name="Bench S.R."/>
            <person name="Ilikchyan I.N."/>
            <person name="Tripp H.J."/>
            <person name="Zehr J.P."/>
        </authorList>
    </citation>
    <scope>NUCLEOTIDE SEQUENCE [LARGE SCALE GENOMIC DNA]</scope>
    <source>
        <strain evidence="5 6">WH 0003</strain>
    </source>
</reference>
<evidence type="ECO:0000256" key="4">
    <source>
        <dbReference type="SAM" id="Phobius"/>
    </source>
</evidence>
<organism evidence="5 6">
    <name type="scientific">Crocosphaera watsonii WH 0003</name>
    <dbReference type="NCBI Taxonomy" id="423471"/>
    <lineage>
        <taxon>Bacteria</taxon>
        <taxon>Bacillati</taxon>
        <taxon>Cyanobacteriota</taxon>
        <taxon>Cyanophyceae</taxon>
        <taxon>Oscillatoriophycideae</taxon>
        <taxon>Chroococcales</taxon>
        <taxon>Aphanothecaceae</taxon>
        <taxon>Crocosphaera</taxon>
    </lineage>
</organism>
<dbReference type="Proteomes" id="UP000003477">
    <property type="component" value="Unassembled WGS sequence"/>
</dbReference>
<dbReference type="PANTHER" id="PTHR24173">
    <property type="entry name" value="ANKYRIN REPEAT CONTAINING"/>
    <property type="match status" value="1"/>
</dbReference>
<evidence type="ECO:0000256" key="2">
    <source>
        <dbReference type="ARBA" id="ARBA00023043"/>
    </source>
</evidence>
<dbReference type="PATRIC" id="fig|423471.3.peg.5261"/>
<dbReference type="InterPro" id="IPR036770">
    <property type="entry name" value="Ankyrin_rpt-contain_sf"/>
</dbReference>
<proteinExistence type="predicted"/>
<dbReference type="RefSeq" id="WP_007313359.1">
    <property type="nucleotide sequence ID" value="NZ_AESD01000889.1"/>
</dbReference>
<sequence>MSISSLFLYLWAIGVLIFIFWKVLSNPIRKIQSATLNGDLETVRSCLEKGVDPDIRSGQYIAPICIATNRGYKKIVELLIEYGADINQGLNEEDGVNPLLAAAIEKYSELEAMYLELDAKIGIHYAALRGDLEQVTSFIQQEQPLNSKRNRGMTPLHLATMGGHRDVVQLLLDNGAEVNFSTEASETPLHQAVRHNHRELVELLIDRGAKTNYVGKIGTPLNLAIHENNLEMVKLLIDKGADVNLQLSARTRPPLYMAAKQGTIDIAELLLNSGADVNIYYAFLGDTPLHMAAEKGHLDMARLLIRYGADVNAVTRNLSADTPLHSAKIGGHREMMRLLKSHGGLDIGLSE</sequence>
<feature type="repeat" description="ANK" evidence="3">
    <location>
        <begin position="250"/>
        <end position="282"/>
    </location>
</feature>
<evidence type="ECO:0000313" key="6">
    <source>
        <dbReference type="Proteomes" id="UP000003477"/>
    </source>
</evidence>
<gene>
    <name evidence="5" type="ORF">CWATWH0003_5628</name>
</gene>
<name>G5JDY9_CROWT</name>
<dbReference type="SUPFAM" id="SSF48403">
    <property type="entry name" value="Ankyrin repeat"/>
    <property type="match status" value="1"/>
</dbReference>
<evidence type="ECO:0000313" key="5">
    <source>
        <dbReference type="EMBL" id="EHJ09602.1"/>
    </source>
</evidence>
<dbReference type="GeneID" id="88768912"/>
<feature type="transmembrane region" description="Helical" evidence="4">
    <location>
        <begin position="6"/>
        <end position="24"/>
    </location>
</feature>
<feature type="repeat" description="ANK" evidence="3">
    <location>
        <begin position="284"/>
        <end position="316"/>
    </location>
</feature>
<dbReference type="SMART" id="SM00248">
    <property type="entry name" value="ANK"/>
    <property type="match status" value="8"/>
</dbReference>
<dbReference type="PROSITE" id="PS50088">
    <property type="entry name" value="ANK_REPEAT"/>
    <property type="match status" value="6"/>
</dbReference>
<keyword evidence="1" id="KW-0677">Repeat</keyword>
<feature type="repeat" description="ANK" evidence="3">
    <location>
        <begin position="184"/>
        <end position="216"/>
    </location>
</feature>
<keyword evidence="2 3" id="KW-0040">ANK repeat</keyword>
<dbReference type="PRINTS" id="PR01415">
    <property type="entry name" value="ANKYRIN"/>
</dbReference>
<dbReference type="Pfam" id="PF00023">
    <property type="entry name" value="Ank"/>
    <property type="match status" value="1"/>
</dbReference>
<keyword evidence="4" id="KW-0812">Transmembrane</keyword>
<protein>
    <submittedName>
        <fullName evidence="5">Ankyrin</fullName>
    </submittedName>
</protein>
<accession>G5JDY9</accession>
<dbReference type="Pfam" id="PF12796">
    <property type="entry name" value="Ank_2"/>
    <property type="match status" value="3"/>
</dbReference>